<evidence type="ECO:0000313" key="1">
    <source>
        <dbReference type="EMBL" id="DAF95773.1"/>
    </source>
</evidence>
<accession>A0A8S5UMR7</accession>
<dbReference type="EMBL" id="BK016109">
    <property type="protein sequence ID" value="DAF95773.1"/>
    <property type="molecule type" value="Genomic_DNA"/>
</dbReference>
<name>A0A8S5UMR7_9CAUD</name>
<sequence>MNSVVNRITSNPLGSALASFGYDLARKHGVFRKVYGIF</sequence>
<reference evidence="1" key="1">
    <citation type="journal article" date="2021" name="Proc. Natl. Acad. Sci. U.S.A.">
        <title>A Catalog of Tens of Thousands of Viruses from Human Metagenomes Reveals Hidden Associations with Chronic Diseases.</title>
        <authorList>
            <person name="Tisza M.J."/>
            <person name="Buck C.B."/>
        </authorList>
    </citation>
    <scope>NUCLEOTIDE SEQUENCE</scope>
    <source>
        <strain evidence="1">CtCo31</strain>
    </source>
</reference>
<protein>
    <submittedName>
        <fullName evidence="1">Uncharacterized protein</fullName>
    </submittedName>
</protein>
<proteinExistence type="predicted"/>
<organism evidence="1">
    <name type="scientific">Myoviridae sp. ctCo31</name>
    <dbReference type="NCBI Taxonomy" id="2825053"/>
    <lineage>
        <taxon>Viruses</taxon>
        <taxon>Duplodnaviria</taxon>
        <taxon>Heunggongvirae</taxon>
        <taxon>Uroviricota</taxon>
        <taxon>Caudoviricetes</taxon>
    </lineage>
</organism>